<keyword evidence="7" id="KW-1185">Reference proteome</keyword>
<keyword evidence="6" id="KW-0418">Kinase</keyword>
<evidence type="ECO:0000256" key="4">
    <source>
        <dbReference type="ARBA" id="ARBA00044157"/>
    </source>
</evidence>
<feature type="transmembrane region" description="Helical" evidence="5">
    <location>
        <begin position="206"/>
        <end position="225"/>
    </location>
</feature>
<reference evidence="6 7" key="1">
    <citation type="submission" date="2020-06" db="EMBL/GenBank/DDBJ databases">
        <authorList>
            <person name="Li R."/>
            <person name="Bekaert M."/>
        </authorList>
    </citation>
    <scope>NUCLEOTIDE SEQUENCE [LARGE SCALE GENOMIC DNA]</scope>
    <source>
        <strain evidence="7">wild</strain>
    </source>
</reference>
<dbReference type="InterPro" id="IPR001977">
    <property type="entry name" value="Depp_CoAkinase"/>
</dbReference>
<dbReference type="AlphaFoldDB" id="A0A6J8BF26"/>
<keyword evidence="5" id="KW-0472">Membrane</keyword>
<dbReference type="PANTHER" id="PTHR10695">
    <property type="entry name" value="DEPHOSPHO-COA KINASE-RELATED"/>
    <property type="match status" value="1"/>
</dbReference>
<evidence type="ECO:0000256" key="3">
    <source>
        <dbReference type="ARBA" id="ARBA00022840"/>
    </source>
</evidence>
<dbReference type="Pfam" id="PF01121">
    <property type="entry name" value="CoaE"/>
    <property type="match status" value="1"/>
</dbReference>
<organism evidence="6 7">
    <name type="scientific">Mytilus coruscus</name>
    <name type="common">Sea mussel</name>
    <dbReference type="NCBI Taxonomy" id="42192"/>
    <lineage>
        <taxon>Eukaryota</taxon>
        <taxon>Metazoa</taxon>
        <taxon>Spiralia</taxon>
        <taxon>Lophotrochozoa</taxon>
        <taxon>Mollusca</taxon>
        <taxon>Bivalvia</taxon>
        <taxon>Autobranchia</taxon>
        <taxon>Pteriomorphia</taxon>
        <taxon>Mytilida</taxon>
        <taxon>Mytiloidea</taxon>
        <taxon>Mytilidae</taxon>
        <taxon>Mytilinae</taxon>
        <taxon>Mytilus</taxon>
    </lineage>
</organism>
<dbReference type="FunFam" id="3.40.50.300:FF:000485">
    <property type="entry name" value="Dephospho-CoA kinase CAB5"/>
    <property type="match status" value="1"/>
</dbReference>
<dbReference type="NCBIfam" id="TIGR00152">
    <property type="entry name" value="dephospho-CoA kinase"/>
    <property type="match status" value="1"/>
</dbReference>
<protein>
    <recommendedName>
        <fullName evidence="4">Dephospho-CoA kinase domain-containing protein</fullName>
    </recommendedName>
</protein>
<dbReference type="Proteomes" id="UP000507470">
    <property type="component" value="Unassembled WGS sequence"/>
</dbReference>
<keyword evidence="5" id="KW-1133">Transmembrane helix</keyword>
<dbReference type="SUPFAM" id="SSF52540">
    <property type="entry name" value="P-loop containing nucleoside triphosphate hydrolases"/>
    <property type="match status" value="1"/>
</dbReference>
<accession>A0A6J8BF26</accession>
<dbReference type="GO" id="GO:0015937">
    <property type="term" value="P:coenzyme A biosynthetic process"/>
    <property type="evidence" value="ECO:0007669"/>
    <property type="project" value="InterPro"/>
</dbReference>
<keyword evidence="2" id="KW-0547">Nucleotide-binding</keyword>
<evidence type="ECO:0000256" key="5">
    <source>
        <dbReference type="SAM" id="Phobius"/>
    </source>
</evidence>
<dbReference type="PANTHER" id="PTHR10695:SF46">
    <property type="entry name" value="BIFUNCTIONAL COENZYME A SYNTHASE-RELATED"/>
    <property type="match status" value="1"/>
</dbReference>
<keyword evidence="5" id="KW-0812">Transmembrane</keyword>
<dbReference type="HAMAP" id="MF_00376">
    <property type="entry name" value="Dephospho_CoA_kinase"/>
    <property type="match status" value="1"/>
</dbReference>
<evidence type="ECO:0000313" key="6">
    <source>
        <dbReference type="EMBL" id="CAC5381494.1"/>
    </source>
</evidence>
<evidence type="ECO:0000256" key="2">
    <source>
        <dbReference type="ARBA" id="ARBA00022741"/>
    </source>
</evidence>
<dbReference type="GO" id="GO:0004140">
    <property type="term" value="F:dephospho-CoA kinase activity"/>
    <property type="evidence" value="ECO:0007669"/>
    <property type="project" value="InterPro"/>
</dbReference>
<gene>
    <name evidence="6" type="ORF">MCOR_17352</name>
</gene>
<dbReference type="Gene3D" id="3.40.50.300">
    <property type="entry name" value="P-loop containing nucleotide triphosphate hydrolases"/>
    <property type="match status" value="1"/>
</dbReference>
<comment type="similarity">
    <text evidence="1">Belongs to the CoaE family.</text>
</comment>
<name>A0A6J8BF26_MYTCO</name>
<dbReference type="PROSITE" id="PS51219">
    <property type="entry name" value="DPCK"/>
    <property type="match status" value="1"/>
</dbReference>
<dbReference type="OrthoDB" id="247245at2759"/>
<keyword evidence="6" id="KW-0808">Transferase</keyword>
<evidence type="ECO:0000313" key="7">
    <source>
        <dbReference type="Proteomes" id="UP000507470"/>
    </source>
</evidence>
<dbReference type="GO" id="GO:0005524">
    <property type="term" value="F:ATP binding"/>
    <property type="evidence" value="ECO:0007669"/>
    <property type="project" value="UniProtKB-KW"/>
</dbReference>
<evidence type="ECO:0000256" key="1">
    <source>
        <dbReference type="ARBA" id="ARBA00009018"/>
    </source>
</evidence>
<keyword evidence="3" id="KW-0067">ATP-binding</keyword>
<dbReference type="EMBL" id="CACVKT020003066">
    <property type="protein sequence ID" value="CAC5381494.1"/>
    <property type="molecule type" value="Genomic_DNA"/>
</dbReference>
<dbReference type="InterPro" id="IPR027417">
    <property type="entry name" value="P-loop_NTPase"/>
</dbReference>
<sequence length="228" mass="26278">MFLVGLTGGIATGKSTVSKILSEECGCLILDADLIAREVVLPGTKAWKIIRKQFGDEVIHDNGELNREKLGQIIFADASKRRLLNSITHPEIYKSMMWKILKAFVRGRQFVILDLPLLFETGKLVPYASYIVVVSCSEEQQIERLMKRNTLSEKEADQRISSQMSLAEKRRQATYIIDNNADIEYTRQQVKNLHQKLKESYFHWKIRILISLGFFSVFGLFNYILKLF</sequence>
<dbReference type="CDD" id="cd02022">
    <property type="entry name" value="DPCK"/>
    <property type="match status" value="1"/>
</dbReference>
<proteinExistence type="inferred from homology"/>
<dbReference type="GO" id="GO:0005737">
    <property type="term" value="C:cytoplasm"/>
    <property type="evidence" value="ECO:0007669"/>
    <property type="project" value="UniProtKB-ARBA"/>
</dbReference>